<dbReference type="SUPFAM" id="SSF55166">
    <property type="entry name" value="Hedgehog/DD-peptidase"/>
    <property type="match status" value="1"/>
</dbReference>
<dbReference type="AlphaFoldDB" id="A0A7C4YSQ2"/>
<sequence>MKKKILKMIFYFFVFLFIFIFKIHLDIYTEIKIFNMKMEGLSSTSEDDIKEMRKYLNKKHIEYCEKRKLHYFKNDSDIILNIKKGILRKLVNSPYWSIDSSVCYPYLLSDAYGTFCNIMLDFQRYFLKNQIISFKPIITSALRTDSFQIELRKRNKNAAIKSSHCFGVSIDVWYDGFDICLQNFQKIYYSKFKKFFPEIDNEKIKKVLVEILKNYQEQGLIYLIYEKEQHCFHITFLD</sequence>
<reference evidence="1" key="1">
    <citation type="journal article" date="2020" name="mSystems">
        <title>Genome- and Community-Level Interaction Insights into Carbon Utilization and Element Cycling Functions of Hydrothermarchaeota in Hydrothermal Sediment.</title>
        <authorList>
            <person name="Zhou Z."/>
            <person name="Liu Y."/>
            <person name="Xu W."/>
            <person name="Pan J."/>
            <person name="Luo Z.H."/>
            <person name="Li M."/>
        </authorList>
    </citation>
    <scope>NUCLEOTIDE SEQUENCE [LARGE SCALE GENOMIC DNA]</scope>
    <source>
        <strain evidence="1">SpSt-780</strain>
    </source>
</reference>
<organism evidence="1">
    <name type="scientific">candidate division WOR-3 bacterium</name>
    <dbReference type="NCBI Taxonomy" id="2052148"/>
    <lineage>
        <taxon>Bacteria</taxon>
        <taxon>Bacteria division WOR-3</taxon>
    </lineage>
</organism>
<accession>A0A7C4YSQ2</accession>
<dbReference type="EMBL" id="DTHG01000096">
    <property type="protein sequence ID" value="HGW92448.1"/>
    <property type="molecule type" value="Genomic_DNA"/>
</dbReference>
<gene>
    <name evidence="1" type="ORF">ENV67_07930</name>
</gene>
<dbReference type="Pfam" id="PF18979">
    <property type="entry name" value="DUF5715"/>
    <property type="match status" value="1"/>
</dbReference>
<proteinExistence type="predicted"/>
<comment type="caution">
    <text evidence="1">The sequence shown here is derived from an EMBL/GenBank/DDBJ whole genome shotgun (WGS) entry which is preliminary data.</text>
</comment>
<dbReference type="InterPro" id="IPR009045">
    <property type="entry name" value="Zn_M74/Hedgehog-like"/>
</dbReference>
<dbReference type="InterPro" id="IPR043769">
    <property type="entry name" value="DUF5715"/>
</dbReference>
<name>A0A7C4YSQ2_UNCW3</name>
<evidence type="ECO:0000313" key="1">
    <source>
        <dbReference type="EMBL" id="HGW92448.1"/>
    </source>
</evidence>
<protein>
    <submittedName>
        <fullName evidence="1">Uncharacterized protein</fullName>
    </submittedName>
</protein>